<dbReference type="Gene3D" id="3.20.20.210">
    <property type="match status" value="1"/>
</dbReference>
<organism evidence="1 2">
    <name type="scientific">Sinosporangium siamense</name>
    <dbReference type="NCBI Taxonomy" id="1367973"/>
    <lineage>
        <taxon>Bacteria</taxon>
        <taxon>Bacillati</taxon>
        <taxon>Actinomycetota</taxon>
        <taxon>Actinomycetes</taxon>
        <taxon>Streptosporangiales</taxon>
        <taxon>Streptosporangiaceae</taxon>
        <taxon>Sinosporangium</taxon>
    </lineage>
</organism>
<reference evidence="1" key="1">
    <citation type="submission" date="2021-01" db="EMBL/GenBank/DDBJ databases">
        <title>Whole genome shotgun sequence of Sinosporangium siamense NBRC 109515.</title>
        <authorList>
            <person name="Komaki H."/>
            <person name="Tamura T."/>
        </authorList>
    </citation>
    <scope>NUCLEOTIDE SEQUENCE</scope>
    <source>
        <strain evidence="1">NBRC 109515</strain>
    </source>
</reference>
<keyword evidence="2" id="KW-1185">Reference proteome</keyword>
<sequence>MSFIRPSVGRGLENPRRRRLREGLGFPDVSDFPWGEASATGVGSHPGENQVEAVKTVFGELPALPYLPELPGRGVGADMIGRGASFLVELPVEVWPSGWRFADRPGRDLRRAREHLTRDLDTLEEVAQGYEGPLKVQVCGPWTLAGAVEMRHGDKALSDPGAVRDITASLIEGVAAHVARIRRSVPGVTTIVLQVDEPGLPGVLAGTVPTASGFGRLPAVEGPVAAEVLGGLLGLPGVFPVVHCCAPRVPVRLLRTAGARGLSLDLKLITGRDDDPIGEAVEAGLGFMFGVVPGVDSPLPDVGVVARPVAELWRRLGFPAATLAGQVVLTPSCGLAGASPAYAKAALAKCRESARVLREDPGEE</sequence>
<evidence type="ECO:0000313" key="2">
    <source>
        <dbReference type="Proteomes" id="UP000606172"/>
    </source>
</evidence>
<protein>
    <recommendedName>
        <fullName evidence="3">Methionine synthase</fullName>
    </recommendedName>
</protein>
<name>A0A919RFC3_9ACTN</name>
<dbReference type="InterPro" id="IPR038071">
    <property type="entry name" value="UROD/MetE-like_sf"/>
</dbReference>
<evidence type="ECO:0008006" key="3">
    <source>
        <dbReference type="Google" id="ProtNLM"/>
    </source>
</evidence>
<gene>
    <name evidence="1" type="ORF">Ssi02_28340</name>
</gene>
<dbReference type="SUPFAM" id="SSF51726">
    <property type="entry name" value="UROD/MetE-like"/>
    <property type="match status" value="1"/>
</dbReference>
<comment type="caution">
    <text evidence="1">The sequence shown here is derived from an EMBL/GenBank/DDBJ whole genome shotgun (WGS) entry which is preliminary data.</text>
</comment>
<accession>A0A919RFC3</accession>
<proteinExistence type="predicted"/>
<dbReference type="EMBL" id="BOOW01000018">
    <property type="protein sequence ID" value="GII92603.1"/>
    <property type="molecule type" value="Genomic_DNA"/>
</dbReference>
<dbReference type="AlphaFoldDB" id="A0A919RFC3"/>
<dbReference type="Proteomes" id="UP000606172">
    <property type="component" value="Unassembled WGS sequence"/>
</dbReference>
<evidence type="ECO:0000313" key="1">
    <source>
        <dbReference type="EMBL" id="GII92603.1"/>
    </source>
</evidence>
<dbReference type="CDD" id="cd03310">
    <property type="entry name" value="CIMS_like"/>
    <property type="match status" value="1"/>
</dbReference>